<accession>A0A2H4UVG5</accession>
<dbReference type="Gene3D" id="3.10.20.90">
    <property type="entry name" value="Phosphatidylinositol 3-kinase Catalytic Subunit, Chain A, domain 1"/>
    <property type="match status" value="1"/>
</dbReference>
<dbReference type="InterPro" id="IPR004241">
    <property type="entry name" value="Atg8-like"/>
</dbReference>
<organism evidence="4">
    <name type="scientific">Bodo saltans virus</name>
    <dbReference type="NCBI Taxonomy" id="2024608"/>
    <lineage>
        <taxon>Viruses</taxon>
        <taxon>Varidnaviria</taxon>
        <taxon>Bamfordvirae</taxon>
        <taxon>Nucleocytoviricota</taxon>
        <taxon>Megaviricetes</taxon>
        <taxon>Imitervirales</taxon>
        <taxon>Mimiviridae</taxon>
        <taxon>Klosneuvirinae</taxon>
        <taxon>Theiavirus</taxon>
        <taxon>Theiavirus salishense</taxon>
    </lineage>
</organism>
<sequence length="126" mass="14550">MFNTKNKTVFDYDKDVTFEKRIEEVKSILGKHPNKIPIIIQKTSTSKLQNPNKSKFLAPPEQTFGEFTYQIRKRLSLTPEQALFLFVKEFAPSMSATLGEIYETHKCDDGFLKISFCEENTFGSNQ</sequence>
<dbReference type="SUPFAM" id="SSF54236">
    <property type="entry name" value="Ubiquitin-like"/>
    <property type="match status" value="1"/>
</dbReference>
<dbReference type="GO" id="GO:0016020">
    <property type="term" value="C:membrane"/>
    <property type="evidence" value="ECO:0007669"/>
    <property type="project" value="UniProtKB-SubCell"/>
</dbReference>
<reference evidence="4" key="1">
    <citation type="journal article" date="2017" name="Elife">
        <title>The kinetoplastid-infecting Bodo saltans virus (BsV), a window into the most abundant giant viruses in the sea.</title>
        <authorList>
            <person name="Deeg C.M."/>
            <person name="Chow C.-E.T."/>
            <person name="Suttle C.A."/>
        </authorList>
    </citation>
    <scope>NUCLEOTIDE SEQUENCE</scope>
    <source>
        <strain evidence="4">NG1</strain>
    </source>
</reference>
<protein>
    <submittedName>
        <fullName evidence="4">Microtubule-associated protein</fullName>
    </submittedName>
</protein>
<dbReference type="PANTHER" id="PTHR10969">
    <property type="entry name" value="MICROTUBULE-ASSOCIATED PROTEINS 1A/1B LIGHT CHAIN 3-RELATED"/>
    <property type="match status" value="1"/>
</dbReference>
<evidence type="ECO:0000256" key="3">
    <source>
        <dbReference type="ARBA" id="ARBA00023288"/>
    </source>
</evidence>
<evidence type="ECO:0000313" key="5">
    <source>
        <dbReference type="Proteomes" id="UP000240325"/>
    </source>
</evidence>
<dbReference type="Pfam" id="PF02991">
    <property type="entry name" value="ATG8"/>
    <property type="match status" value="1"/>
</dbReference>
<dbReference type="EMBL" id="MF782455">
    <property type="protein sequence ID" value="ATZ80857.1"/>
    <property type="molecule type" value="Genomic_DNA"/>
</dbReference>
<evidence type="ECO:0000313" key="4">
    <source>
        <dbReference type="EMBL" id="ATZ80857.1"/>
    </source>
</evidence>
<evidence type="ECO:0000256" key="2">
    <source>
        <dbReference type="ARBA" id="ARBA00023136"/>
    </source>
</evidence>
<proteinExistence type="predicted"/>
<keyword evidence="2" id="KW-0472">Membrane</keyword>
<keyword evidence="5" id="KW-1185">Reference proteome</keyword>
<evidence type="ECO:0000256" key="1">
    <source>
        <dbReference type="ARBA" id="ARBA00004370"/>
    </source>
</evidence>
<gene>
    <name evidence="4" type="ORF">BMW23_0811</name>
</gene>
<dbReference type="Proteomes" id="UP000240325">
    <property type="component" value="Segment"/>
</dbReference>
<dbReference type="InterPro" id="IPR029071">
    <property type="entry name" value="Ubiquitin-like_domsf"/>
</dbReference>
<comment type="subcellular location">
    <subcellularLocation>
        <location evidence="1">Membrane</location>
    </subcellularLocation>
</comment>
<name>A0A2H4UVG5_9VIRU</name>
<keyword evidence="3" id="KW-0449">Lipoprotein</keyword>